<evidence type="ECO:0000313" key="2">
    <source>
        <dbReference type="Proteomes" id="UP000035722"/>
    </source>
</evidence>
<protein>
    <submittedName>
        <fullName evidence="1">Enoyl-CoA hydratase</fullName>
    </submittedName>
</protein>
<keyword evidence="2" id="KW-1185">Reference proteome</keyword>
<organism evidence="1 2">
    <name type="scientific">Pseudarthrobacter siccitolerans</name>
    <dbReference type="NCBI Taxonomy" id="861266"/>
    <lineage>
        <taxon>Bacteria</taxon>
        <taxon>Bacillati</taxon>
        <taxon>Actinomycetota</taxon>
        <taxon>Actinomycetes</taxon>
        <taxon>Micrococcales</taxon>
        <taxon>Micrococcaceae</taxon>
        <taxon>Pseudarthrobacter</taxon>
    </lineage>
</organism>
<dbReference type="Gene3D" id="3.10.129.10">
    <property type="entry name" value="Hotdog Thioesterase"/>
    <property type="match status" value="1"/>
</dbReference>
<dbReference type="SUPFAM" id="SSF54637">
    <property type="entry name" value="Thioesterase/thiol ester dehydrase-isomerase"/>
    <property type="match status" value="1"/>
</dbReference>
<name>A0A024H479_9MICC</name>
<sequence length="74" mass="8260">MFIEGLIDFGESITRINYGAERTRFPAPVPVGSRLRGGVEIVALEETIRDHHRLVARVTVESRGTTSRPASPKW</sequence>
<dbReference type="Proteomes" id="UP000035722">
    <property type="component" value="Unassembled WGS sequence"/>
</dbReference>
<dbReference type="AlphaFoldDB" id="A0A024H479"/>
<proteinExistence type="predicted"/>
<dbReference type="STRING" id="861266.ARTSIC4J27_2489"/>
<dbReference type="InterPro" id="IPR029069">
    <property type="entry name" value="HotDog_dom_sf"/>
</dbReference>
<comment type="caution">
    <text evidence="1">The sequence shown here is derived from an EMBL/GenBank/DDBJ whole genome shotgun (WGS) entry which is preliminary data.</text>
</comment>
<reference evidence="2" key="1">
    <citation type="journal article" date="2014" name="Genome Announc.">
        <title>Genome Sequence of Arthrobacter siccitolerans 4J27, a Xeroprotectant-Producing Desiccation-Tolerant Microorganism.</title>
        <authorList>
            <person name="Manzanera M."/>
            <person name="Santa-Cruz-Calvo L."/>
            <person name="Vilchez J.I."/>
            <person name="Garcia-Fontana C."/>
            <person name="Silva-Castro G.A."/>
            <person name="Calvo C."/>
            <person name="Gonzalez-Lopez J."/>
        </authorList>
    </citation>
    <scope>NUCLEOTIDE SEQUENCE [LARGE SCALE GENOMIC DNA]</scope>
    <source>
        <strain evidence="2">4J27</strain>
    </source>
</reference>
<gene>
    <name evidence="1" type="ORF">ARTSIC4J27_2489</name>
</gene>
<dbReference type="EMBL" id="CAQI01000044">
    <property type="protein sequence ID" value="CCQ46526.1"/>
    <property type="molecule type" value="Genomic_DNA"/>
</dbReference>
<accession>A0A024H479</accession>
<evidence type="ECO:0000313" key="1">
    <source>
        <dbReference type="EMBL" id="CCQ46526.1"/>
    </source>
</evidence>